<dbReference type="OrthoDB" id="2581928at2759"/>
<keyword evidence="3" id="KW-1185">Reference proteome</keyword>
<evidence type="ECO:0000259" key="1">
    <source>
        <dbReference type="Pfam" id="PF25550"/>
    </source>
</evidence>
<gene>
    <name evidence="2" type="ORF">GALMADRAFT_135559</name>
</gene>
<organism evidence="2 3">
    <name type="scientific">Galerina marginata (strain CBS 339.88)</name>
    <dbReference type="NCBI Taxonomy" id="685588"/>
    <lineage>
        <taxon>Eukaryota</taxon>
        <taxon>Fungi</taxon>
        <taxon>Dikarya</taxon>
        <taxon>Basidiomycota</taxon>
        <taxon>Agaricomycotina</taxon>
        <taxon>Agaricomycetes</taxon>
        <taxon>Agaricomycetidae</taxon>
        <taxon>Agaricales</taxon>
        <taxon>Agaricineae</taxon>
        <taxon>Strophariaceae</taxon>
        <taxon>Galerina</taxon>
    </lineage>
</organism>
<dbReference type="InterPro" id="IPR057688">
    <property type="entry name" value="DUF7928"/>
</dbReference>
<name>A0A067TG48_GALM3</name>
<evidence type="ECO:0000313" key="3">
    <source>
        <dbReference type="Proteomes" id="UP000027222"/>
    </source>
</evidence>
<sequence length="122" mass="14099">MDDDSFDTILHWIFRTPLGDAWFKPNEENISAGVYLRVEPGQFRIFPYENSYLVPFEAAVRELNPLVAVKIAYLLFHSSEDATAMYIDLNTRIQILETMSHLGKADKEQCSAFIRDERVLIV</sequence>
<dbReference type="PANTHER" id="PTHR35408:SF3">
    <property type="entry name" value="GLYCOSYLTRANSFERASE 2-LIKE DOMAIN-CONTAINING PROTEIN"/>
    <property type="match status" value="1"/>
</dbReference>
<reference evidence="3" key="1">
    <citation type="journal article" date="2014" name="Proc. Natl. Acad. Sci. U.S.A.">
        <title>Extensive sampling of basidiomycete genomes demonstrates inadequacy of the white-rot/brown-rot paradigm for wood decay fungi.</title>
        <authorList>
            <person name="Riley R."/>
            <person name="Salamov A.A."/>
            <person name="Brown D.W."/>
            <person name="Nagy L.G."/>
            <person name="Floudas D."/>
            <person name="Held B.W."/>
            <person name="Levasseur A."/>
            <person name="Lombard V."/>
            <person name="Morin E."/>
            <person name="Otillar R."/>
            <person name="Lindquist E.A."/>
            <person name="Sun H."/>
            <person name="LaButti K.M."/>
            <person name="Schmutz J."/>
            <person name="Jabbour D."/>
            <person name="Luo H."/>
            <person name="Baker S.E."/>
            <person name="Pisabarro A.G."/>
            <person name="Walton J.D."/>
            <person name="Blanchette R.A."/>
            <person name="Henrissat B."/>
            <person name="Martin F."/>
            <person name="Cullen D."/>
            <person name="Hibbett D.S."/>
            <person name="Grigoriev I.V."/>
        </authorList>
    </citation>
    <scope>NUCLEOTIDE SEQUENCE [LARGE SCALE GENOMIC DNA]</scope>
    <source>
        <strain evidence="3">CBS 339.88</strain>
    </source>
</reference>
<feature type="domain" description="DUF7928" evidence="1">
    <location>
        <begin position="5"/>
        <end position="122"/>
    </location>
</feature>
<accession>A0A067TG48</accession>
<dbReference type="Proteomes" id="UP000027222">
    <property type="component" value="Unassembled WGS sequence"/>
</dbReference>
<dbReference type="AlphaFoldDB" id="A0A067TG48"/>
<dbReference type="STRING" id="685588.A0A067TG48"/>
<dbReference type="Pfam" id="PF25550">
    <property type="entry name" value="DUF7928"/>
    <property type="match status" value="1"/>
</dbReference>
<evidence type="ECO:0000313" key="2">
    <source>
        <dbReference type="EMBL" id="KDR82195.1"/>
    </source>
</evidence>
<proteinExistence type="predicted"/>
<dbReference type="EMBL" id="KL142370">
    <property type="protein sequence ID" value="KDR82195.1"/>
    <property type="molecule type" value="Genomic_DNA"/>
</dbReference>
<dbReference type="HOGENOM" id="CLU_2026913_0_0_1"/>
<dbReference type="PANTHER" id="PTHR35408">
    <property type="entry name" value="CHROMOSOME 15, WHOLE GENOME SHOTGUN SEQUENCE"/>
    <property type="match status" value="1"/>
</dbReference>
<protein>
    <recommendedName>
        <fullName evidence="1">DUF7928 domain-containing protein</fullName>
    </recommendedName>
</protein>